<evidence type="ECO:0000256" key="2">
    <source>
        <dbReference type="ARBA" id="ARBA00023002"/>
    </source>
</evidence>
<dbReference type="Gene3D" id="3.40.50.720">
    <property type="entry name" value="NAD(P)-binding Rossmann-like Domain"/>
    <property type="match status" value="1"/>
</dbReference>
<protein>
    <recommendedName>
        <fullName evidence="3">Probable oxidoreductase</fullName>
    </recommendedName>
</protein>
<dbReference type="PANTHER" id="PTHR24320">
    <property type="entry name" value="RETINOL DEHYDROGENASE"/>
    <property type="match status" value="1"/>
</dbReference>
<name>A0A4D8RCS4_AZOBR</name>
<dbReference type="PANTHER" id="PTHR24320:SF148">
    <property type="entry name" value="NAD(P)-BINDING ROSSMANN-FOLD SUPERFAMILY PROTEIN"/>
    <property type="match status" value="1"/>
</dbReference>
<dbReference type="InterPro" id="IPR002347">
    <property type="entry name" value="SDR_fam"/>
</dbReference>
<evidence type="ECO:0000313" key="5">
    <source>
        <dbReference type="Proteomes" id="UP000298693"/>
    </source>
</evidence>
<organism evidence="4 5">
    <name type="scientific">Azospirillum brasilense</name>
    <dbReference type="NCBI Taxonomy" id="192"/>
    <lineage>
        <taxon>Bacteria</taxon>
        <taxon>Pseudomonadati</taxon>
        <taxon>Pseudomonadota</taxon>
        <taxon>Alphaproteobacteria</taxon>
        <taxon>Rhodospirillales</taxon>
        <taxon>Azospirillaceae</taxon>
        <taxon>Azospirillum</taxon>
    </lineage>
</organism>
<dbReference type="Pfam" id="PF00106">
    <property type="entry name" value="adh_short"/>
    <property type="match status" value="1"/>
</dbReference>
<dbReference type="InterPro" id="IPR036291">
    <property type="entry name" value="NAD(P)-bd_dom_sf"/>
</dbReference>
<dbReference type="RefSeq" id="WP_137142362.1">
    <property type="nucleotide sequence ID" value="NZ_CP032347.1"/>
</dbReference>
<geneLocation type="plasmid" evidence="4">
    <name>p2</name>
</geneLocation>
<dbReference type="CDD" id="cd05327">
    <property type="entry name" value="retinol-DH_like_SDR_c_like"/>
    <property type="match status" value="1"/>
</dbReference>
<dbReference type="GO" id="GO:0016491">
    <property type="term" value="F:oxidoreductase activity"/>
    <property type="evidence" value="ECO:0007669"/>
    <property type="project" value="UniProtKB-KW"/>
</dbReference>
<accession>A0A4D8RCS4</accession>
<comment type="similarity">
    <text evidence="1">Belongs to the short-chain dehydrogenases/reductases (SDR) family.</text>
</comment>
<evidence type="ECO:0000256" key="1">
    <source>
        <dbReference type="ARBA" id="ARBA00006484"/>
    </source>
</evidence>
<dbReference type="FunFam" id="3.40.50.720:FF:000594">
    <property type="entry name" value="Short-chain oxidoreductase"/>
    <property type="match status" value="1"/>
</dbReference>
<proteinExistence type="inferred from homology"/>
<dbReference type="SUPFAM" id="SSF51735">
    <property type="entry name" value="NAD(P)-binding Rossmann-fold domains"/>
    <property type="match status" value="1"/>
</dbReference>
<dbReference type="EMBL" id="CP032347">
    <property type="protein sequence ID" value="QCO18363.1"/>
    <property type="molecule type" value="Genomic_DNA"/>
</dbReference>
<dbReference type="NCBIfam" id="NF004845">
    <property type="entry name" value="PRK06196.1"/>
    <property type="match status" value="1"/>
</dbReference>
<evidence type="ECO:0000313" key="4">
    <source>
        <dbReference type="EMBL" id="QCO18363.1"/>
    </source>
</evidence>
<keyword evidence="4" id="KW-0614">Plasmid</keyword>
<sequence length="323" mass="33851">MISPDQTPIGSGFGPAATAAEAVRGIDLRGRVAIVTGGYSGIGLETTRALAEAGATVIVPARDRTRASAALAGLDRVELESLDLADPASVAAFARRFCGSGRPLSILVNSAGIMATPLHRDADGHEGQFATNHLGHFRLTLALWPALRAAGGARVVSVSSRGHQIAGIDFDDLDFERRPYDKWAAYGQSKTANALFAVALDRRGRGHGVRAFSLHPGQILTELSRHLSASEIAGFDALDAEGRPRIDPSRGMKTVTQGAATSVWCATSPRLDGLGGLYCEDCDVAQVHSAATGRRGVHPWAADDALAERLWSVSETLTGASLP</sequence>
<dbReference type="PRINTS" id="PR00081">
    <property type="entry name" value="GDHRDH"/>
</dbReference>
<gene>
    <name evidence="4" type="ORF">D3869_24235</name>
</gene>
<keyword evidence="2" id="KW-0560">Oxidoreductase</keyword>
<dbReference type="AlphaFoldDB" id="A0A4D8RCS4"/>
<reference evidence="4 5" key="1">
    <citation type="submission" date="2018-09" db="EMBL/GenBank/DDBJ databases">
        <title>Whole genome based analysis of evolution and adaptive divergence in Indian and Brazilian strains of Azospirillum brasilense.</title>
        <authorList>
            <person name="Singh C."/>
            <person name="Tripathi A.K."/>
        </authorList>
    </citation>
    <scope>NUCLEOTIDE SEQUENCE [LARGE SCALE GENOMIC DNA]</scope>
    <source>
        <strain evidence="4 5">MTCC4039</strain>
        <plasmid evidence="4 5">p2</plasmid>
    </source>
</reference>
<evidence type="ECO:0000256" key="3">
    <source>
        <dbReference type="ARBA" id="ARBA00071493"/>
    </source>
</evidence>
<dbReference type="Proteomes" id="UP000298693">
    <property type="component" value="Plasmid p2"/>
</dbReference>